<protein>
    <submittedName>
        <fullName evidence="1">Uncharacterized protein</fullName>
    </submittedName>
</protein>
<comment type="caution">
    <text evidence="1">The sequence shown here is derived from an EMBL/GenBank/DDBJ whole genome shotgun (WGS) entry which is preliminary data.</text>
</comment>
<evidence type="ECO:0000313" key="2">
    <source>
        <dbReference type="Proteomes" id="UP000006324"/>
    </source>
</evidence>
<gene>
    <name evidence="1" type="ORF">LEP1GSC104_3978</name>
</gene>
<accession>A0A0F6H8T1</accession>
<sequence>MLIRTENGSGNAKFTKLYYVENSRYLNVQLLDRVLCYFSSE</sequence>
<dbReference type="AlphaFoldDB" id="A0A0F6H8T1"/>
<evidence type="ECO:0000313" key="1">
    <source>
        <dbReference type="EMBL" id="EKO24663.1"/>
    </source>
</evidence>
<proteinExistence type="predicted"/>
<reference evidence="1 2" key="1">
    <citation type="submission" date="2012-09" db="EMBL/GenBank/DDBJ databases">
        <authorList>
            <person name="Harkins D.M."/>
            <person name="Durkin A.S."/>
            <person name="Brinkac L.M."/>
            <person name="Selengut J.D."/>
            <person name="Sanka R."/>
            <person name="DePew J."/>
            <person name="Purushe J."/>
            <person name="Chanthongthip A."/>
            <person name="Lattana O."/>
            <person name="Phetsouvanh R."/>
            <person name="Newton P.N."/>
            <person name="Vinetz J.M."/>
            <person name="Sutton G.G."/>
            <person name="Nelson W.C."/>
            <person name="Fouts D.E."/>
        </authorList>
    </citation>
    <scope>NUCLEOTIDE SEQUENCE [LARGE SCALE GENOMIC DNA]</scope>
    <source>
        <strain evidence="1 2">UI 12621</strain>
    </source>
</reference>
<dbReference type="Proteomes" id="UP000006324">
    <property type="component" value="Unassembled WGS sequence"/>
</dbReference>
<organism evidence="1 2">
    <name type="scientific">Leptospira interrogans str. UI 12621</name>
    <dbReference type="NCBI Taxonomy" id="1049937"/>
    <lineage>
        <taxon>Bacteria</taxon>
        <taxon>Pseudomonadati</taxon>
        <taxon>Spirochaetota</taxon>
        <taxon>Spirochaetia</taxon>
        <taxon>Leptospirales</taxon>
        <taxon>Leptospiraceae</taxon>
        <taxon>Leptospira</taxon>
    </lineage>
</organism>
<dbReference type="EMBL" id="AHNQ02000030">
    <property type="protein sequence ID" value="EKO24663.1"/>
    <property type="molecule type" value="Genomic_DNA"/>
</dbReference>
<name>A0A0F6H8T1_LEPIR</name>